<accession>A0ABQ8E4Z0</accession>
<comment type="caution">
    <text evidence="2">The sequence shown here is derived from an EMBL/GenBank/DDBJ whole genome shotgun (WGS) entry which is preliminary data.</text>
</comment>
<dbReference type="InterPro" id="IPR001810">
    <property type="entry name" value="F-box_dom"/>
</dbReference>
<proteinExistence type="predicted"/>
<organism evidence="2 3">
    <name type="scientific">Brassica napus</name>
    <name type="common">Rape</name>
    <dbReference type="NCBI Taxonomy" id="3708"/>
    <lineage>
        <taxon>Eukaryota</taxon>
        <taxon>Viridiplantae</taxon>
        <taxon>Streptophyta</taxon>
        <taxon>Embryophyta</taxon>
        <taxon>Tracheophyta</taxon>
        <taxon>Spermatophyta</taxon>
        <taxon>Magnoliopsida</taxon>
        <taxon>eudicotyledons</taxon>
        <taxon>Gunneridae</taxon>
        <taxon>Pentapetalae</taxon>
        <taxon>rosids</taxon>
        <taxon>malvids</taxon>
        <taxon>Brassicales</taxon>
        <taxon>Brassicaceae</taxon>
        <taxon>Brassiceae</taxon>
        <taxon>Brassica</taxon>
    </lineage>
</organism>
<evidence type="ECO:0000259" key="1">
    <source>
        <dbReference type="SMART" id="SM00256"/>
    </source>
</evidence>
<evidence type="ECO:0000313" key="3">
    <source>
        <dbReference type="Proteomes" id="UP000824890"/>
    </source>
</evidence>
<dbReference type="Pfam" id="PF00646">
    <property type="entry name" value="F-box"/>
    <property type="match status" value="1"/>
</dbReference>
<evidence type="ECO:0000313" key="2">
    <source>
        <dbReference type="EMBL" id="KAH0936705.1"/>
    </source>
</evidence>
<dbReference type="InterPro" id="IPR017451">
    <property type="entry name" value="F-box-assoc_interact_dom"/>
</dbReference>
<sequence>MPKRKRGVYETISSIPNMLVNIPHDVVVDQILEKLPVKSLLRFRAVSKQWRTEIESPRFQERHLRHQQKSRDPSILICHPRLEKRGKASLRSLSVGATLVSEENHIRYPVASKREINVRTTRSCDGLACLYSSTFIYVINPATRWHRKLPEARFQTLAQVTYNRFNRFRRPFLGFGKDNITGMYKIVWLYNSHCVYLDGQINTCEVFSFENNNNTWRHDVIVSCPYPILHDKVPAHAHGFLYWFIDAVTEAQVLSFHLHTETFAVMAKIPVAYAPHHRITMCTLNDRLCLSEDKGDTQTIWSLNQDNVTWDKTYSINLRSTLNCIEEKYLYSMPPVASLFDNRLLLYDCSDDEGKLVLYNFRLNSYGKFFTEPRYYLGSAVPYFQSLFTLR</sequence>
<dbReference type="Pfam" id="PF07734">
    <property type="entry name" value="FBA_1"/>
    <property type="match status" value="1"/>
</dbReference>
<keyword evidence="3" id="KW-1185">Reference proteome</keyword>
<protein>
    <recommendedName>
        <fullName evidence="1">F-box domain-containing protein</fullName>
    </recommendedName>
</protein>
<dbReference type="SMART" id="SM00256">
    <property type="entry name" value="FBOX"/>
    <property type="match status" value="1"/>
</dbReference>
<dbReference type="CDD" id="cd22157">
    <property type="entry name" value="F-box_AtFBW1-like"/>
    <property type="match status" value="1"/>
</dbReference>
<dbReference type="Proteomes" id="UP000824890">
    <property type="component" value="Unassembled WGS sequence"/>
</dbReference>
<feature type="domain" description="F-box" evidence="1">
    <location>
        <begin position="22"/>
        <end position="63"/>
    </location>
</feature>
<dbReference type="InterPro" id="IPR050796">
    <property type="entry name" value="SCF_F-box_component"/>
</dbReference>
<dbReference type="PANTHER" id="PTHR31672:SF13">
    <property type="entry name" value="F-BOX PROTEIN CPR30-LIKE"/>
    <property type="match status" value="1"/>
</dbReference>
<dbReference type="PANTHER" id="PTHR31672">
    <property type="entry name" value="BNACNNG10540D PROTEIN"/>
    <property type="match status" value="1"/>
</dbReference>
<dbReference type="EMBL" id="JAGKQM010000002">
    <property type="protein sequence ID" value="KAH0936705.1"/>
    <property type="molecule type" value="Genomic_DNA"/>
</dbReference>
<dbReference type="NCBIfam" id="TIGR01640">
    <property type="entry name" value="F_box_assoc_1"/>
    <property type="match status" value="1"/>
</dbReference>
<name>A0ABQ8E4Z0_BRANA</name>
<dbReference type="InterPro" id="IPR006527">
    <property type="entry name" value="F-box-assoc_dom_typ1"/>
</dbReference>
<dbReference type="InterPro" id="IPR036047">
    <property type="entry name" value="F-box-like_dom_sf"/>
</dbReference>
<reference evidence="2 3" key="1">
    <citation type="submission" date="2021-05" db="EMBL/GenBank/DDBJ databases">
        <title>Genome Assembly of Synthetic Allotetraploid Brassica napus Reveals Homoeologous Exchanges between Subgenomes.</title>
        <authorList>
            <person name="Davis J.T."/>
        </authorList>
    </citation>
    <scope>NUCLEOTIDE SEQUENCE [LARGE SCALE GENOMIC DNA]</scope>
    <source>
        <strain evidence="3">cv. Da-Ae</strain>
        <tissue evidence="2">Seedling</tissue>
    </source>
</reference>
<dbReference type="SUPFAM" id="SSF81383">
    <property type="entry name" value="F-box domain"/>
    <property type="match status" value="1"/>
</dbReference>
<gene>
    <name evidence="2" type="ORF">HID58_004166</name>
</gene>